<dbReference type="Pfam" id="PF00196">
    <property type="entry name" value="GerE"/>
    <property type="match status" value="1"/>
</dbReference>
<organism evidence="3 4">
    <name type="scientific">Candidatus Nitrosopumilus salarius BD31</name>
    <dbReference type="NCBI Taxonomy" id="859350"/>
    <lineage>
        <taxon>Archaea</taxon>
        <taxon>Nitrososphaerota</taxon>
        <taxon>Nitrososphaeria</taxon>
        <taxon>Nitrosopumilales</taxon>
        <taxon>Nitrosopumilaceae</taxon>
        <taxon>Nitrosopumilus</taxon>
    </lineage>
</organism>
<dbReference type="EMBL" id="AEXL02000042">
    <property type="protein sequence ID" value="EIJ66617.1"/>
    <property type="molecule type" value="Genomic_DNA"/>
</dbReference>
<dbReference type="PANTHER" id="PTHR43214">
    <property type="entry name" value="TWO-COMPONENT RESPONSE REGULATOR"/>
    <property type="match status" value="1"/>
</dbReference>
<dbReference type="SUPFAM" id="SSF46894">
    <property type="entry name" value="C-terminal effector domain of the bipartite response regulators"/>
    <property type="match status" value="1"/>
</dbReference>
<evidence type="ECO:0000313" key="3">
    <source>
        <dbReference type="EMBL" id="EIJ66617.1"/>
    </source>
</evidence>
<reference evidence="3 4" key="1">
    <citation type="journal article" date="2012" name="J. Bacteriol.">
        <title>Genome sequence of "Candidatus Nitrosopumilus salaria" BD31, an ammonia-oxidizing archaeon from the San Francisco Bay estuary.</title>
        <authorList>
            <person name="Mosier A.C."/>
            <person name="Allen E.E."/>
            <person name="Kim M."/>
            <person name="Ferriera S."/>
            <person name="Francis C.A."/>
        </authorList>
    </citation>
    <scope>NUCLEOTIDE SEQUENCE [LARGE SCALE GENOMIC DNA]</scope>
    <source>
        <strain evidence="3 4">BD31</strain>
    </source>
</reference>
<proteinExistence type="predicted"/>
<keyword evidence="1" id="KW-0238">DNA-binding</keyword>
<dbReference type="PATRIC" id="fig|859350.6.peg.388"/>
<dbReference type="GO" id="GO:0003677">
    <property type="term" value="F:DNA binding"/>
    <property type="evidence" value="ECO:0007669"/>
    <property type="project" value="UniProtKB-KW"/>
</dbReference>
<dbReference type="PRINTS" id="PR00038">
    <property type="entry name" value="HTHLUXR"/>
</dbReference>
<dbReference type="SMART" id="SM00421">
    <property type="entry name" value="HTH_LUXR"/>
    <property type="match status" value="1"/>
</dbReference>
<dbReference type="Proteomes" id="UP000003423">
    <property type="component" value="Unassembled WGS sequence"/>
</dbReference>
<dbReference type="Gene3D" id="3.40.50.2300">
    <property type="match status" value="1"/>
</dbReference>
<gene>
    <name evidence="3" type="ORF">BD31_I1891</name>
</gene>
<dbReference type="AlphaFoldDB" id="I3D4H4"/>
<dbReference type="InterPro" id="IPR016032">
    <property type="entry name" value="Sig_transdc_resp-reg_C-effctor"/>
</dbReference>
<dbReference type="InterPro" id="IPR000792">
    <property type="entry name" value="Tscrpt_reg_LuxR_C"/>
</dbReference>
<feature type="domain" description="HTH luxR-type" evidence="2">
    <location>
        <begin position="138"/>
        <end position="203"/>
    </location>
</feature>
<comment type="caution">
    <text evidence="3">The sequence shown here is derived from an EMBL/GenBank/DDBJ whole genome shotgun (WGS) entry which is preliminary data.</text>
</comment>
<dbReference type="PANTHER" id="PTHR43214:SF43">
    <property type="entry name" value="TWO-COMPONENT RESPONSE REGULATOR"/>
    <property type="match status" value="1"/>
</dbReference>
<dbReference type="InterPro" id="IPR039420">
    <property type="entry name" value="WalR-like"/>
</dbReference>
<sequence>MRDIFLCPNGNMLDNWKQAFPKALVSSSLVTVPVSEPVVFWVHANANNVSWLENIMASIEKKFKASKVVVLANTPNEPDALTVMRRGAVGYCHAYSAPSLLKELKTVVMHGGIWLGNDLLRTLIGAAKEVIHTASSNVEKALDLLTNREKQVALEAAKGCSNKEIARLLNITERTVKAHISSSLEKLGVKDRLQLALILNQNGESAKSSISAEVKKLHPKQDSLHRVEKDNLKKKLEYVA</sequence>
<evidence type="ECO:0000313" key="4">
    <source>
        <dbReference type="Proteomes" id="UP000003423"/>
    </source>
</evidence>
<evidence type="ECO:0000256" key="1">
    <source>
        <dbReference type="ARBA" id="ARBA00023125"/>
    </source>
</evidence>
<dbReference type="PROSITE" id="PS50043">
    <property type="entry name" value="HTH_LUXR_2"/>
    <property type="match status" value="1"/>
</dbReference>
<dbReference type="PROSITE" id="PS00622">
    <property type="entry name" value="HTH_LUXR_1"/>
    <property type="match status" value="1"/>
</dbReference>
<dbReference type="GO" id="GO:0006355">
    <property type="term" value="P:regulation of DNA-templated transcription"/>
    <property type="evidence" value="ECO:0007669"/>
    <property type="project" value="InterPro"/>
</dbReference>
<name>I3D4H4_9ARCH</name>
<evidence type="ECO:0000259" key="2">
    <source>
        <dbReference type="PROSITE" id="PS50043"/>
    </source>
</evidence>
<protein>
    <submittedName>
        <fullName evidence="3">Transcriptional regulator, LuxR family</fullName>
    </submittedName>
</protein>
<dbReference type="CDD" id="cd06170">
    <property type="entry name" value="LuxR_C_like"/>
    <property type="match status" value="1"/>
</dbReference>
<accession>I3D4H4</accession>
<keyword evidence="4" id="KW-1185">Reference proteome</keyword>